<name>A0AAN7W8I1_9PEZI</name>
<organism evidence="2 3">
    <name type="scientific">Elasticomyces elasticus</name>
    <dbReference type="NCBI Taxonomy" id="574655"/>
    <lineage>
        <taxon>Eukaryota</taxon>
        <taxon>Fungi</taxon>
        <taxon>Dikarya</taxon>
        <taxon>Ascomycota</taxon>
        <taxon>Pezizomycotina</taxon>
        <taxon>Dothideomycetes</taxon>
        <taxon>Dothideomycetidae</taxon>
        <taxon>Mycosphaerellales</taxon>
        <taxon>Teratosphaeriaceae</taxon>
        <taxon>Elasticomyces</taxon>
    </lineage>
</organism>
<dbReference type="Proteomes" id="UP001310594">
    <property type="component" value="Unassembled WGS sequence"/>
</dbReference>
<protein>
    <submittedName>
        <fullName evidence="2">Uncharacterized protein</fullName>
    </submittedName>
</protein>
<dbReference type="AlphaFoldDB" id="A0AAN7W8I1"/>
<proteinExistence type="predicted"/>
<gene>
    <name evidence="2" type="ORF">LTR97_005677</name>
</gene>
<evidence type="ECO:0000313" key="2">
    <source>
        <dbReference type="EMBL" id="KAK5699549.1"/>
    </source>
</evidence>
<feature type="compositionally biased region" description="Polar residues" evidence="1">
    <location>
        <begin position="58"/>
        <end position="72"/>
    </location>
</feature>
<feature type="compositionally biased region" description="Acidic residues" evidence="1">
    <location>
        <begin position="73"/>
        <end position="83"/>
    </location>
</feature>
<accession>A0AAN7W8I1</accession>
<feature type="region of interest" description="Disordered" evidence="1">
    <location>
        <begin position="1"/>
        <end position="83"/>
    </location>
</feature>
<evidence type="ECO:0000256" key="1">
    <source>
        <dbReference type="SAM" id="MobiDB-lite"/>
    </source>
</evidence>
<comment type="caution">
    <text evidence="2">The sequence shown here is derived from an EMBL/GenBank/DDBJ whole genome shotgun (WGS) entry which is preliminary data.</text>
</comment>
<dbReference type="EMBL" id="JAVRQU010000008">
    <property type="protein sequence ID" value="KAK5699549.1"/>
    <property type="molecule type" value="Genomic_DNA"/>
</dbReference>
<reference evidence="2" key="1">
    <citation type="submission" date="2023-08" db="EMBL/GenBank/DDBJ databases">
        <title>Black Yeasts Isolated from many extreme environments.</title>
        <authorList>
            <person name="Coleine C."/>
            <person name="Stajich J.E."/>
            <person name="Selbmann L."/>
        </authorList>
    </citation>
    <scope>NUCLEOTIDE SEQUENCE</scope>
    <source>
        <strain evidence="2">CCFEE 5810</strain>
    </source>
</reference>
<evidence type="ECO:0000313" key="3">
    <source>
        <dbReference type="Proteomes" id="UP001310594"/>
    </source>
</evidence>
<sequence>MASIATAIATKEWTPKEQSGKKASPSKKVKGTPQKRAFRSKKDGYGDLPAKKNKTNIKEGNSGKTQLATEQPNDAEDVFDPET</sequence>